<dbReference type="EC" id="6.3.2.1" evidence="8"/>
<evidence type="ECO:0000256" key="7">
    <source>
        <dbReference type="ARBA" id="ARBA00048258"/>
    </source>
</evidence>
<comment type="pathway">
    <text evidence="1 8">Cofactor biosynthesis; (R)-pantothenate biosynthesis; (R)-pantothenate from (R)-pantoate and beta-alanine: step 1/1.</text>
</comment>
<gene>
    <name evidence="8 9" type="primary">panC</name>
    <name evidence="9" type="ORF">SPTER_39310</name>
</gene>
<dbReference type="Proteomes" id="UP000320776">
    <property type="component" value="Chromosome"/>
</dbReference>
<evidence type="ECO:0000313" key="10">
    <source>
        <dbReference type="Proteomes" id="UP000320776"/>
    </source>
</evidence>
<dbReference type="HAMAP" id="MF_00158">
    <property type="entry name" value="PanC"/>
    <property type="match status" value="1"/>
</dbReference>
<dbReference type="FunFam" id="3.40.50.620:FF:000013">
    <property type="entry name" value="Pantothenate synthetase"/>
    <property type="match status" value="1"/>
</dbReference>
<dbReference type="EMBL" id="CP036259">
    <property type="protein sequence ID" value="QDR82503.1"/>
    <property type="molecule type" value="Genomic_DNA"/>
</dbReference>
<proteinExistence type="inferred from homology"/>
<keyword evidence="4 8" id="KW-0566">Pantothenate biosynthesis</keyword>
<dbReference type="NCBIfam" id="TIGR00018">
    <property type="entry name" value="panC"/>
    <property type="match status" value="1"/>
</dbReference>
<dbReference type="SUPFAM" id="SSF52374">
    <property type="entry name" value="Nucleotidylyl transferase"/>
    <property type="match status" value="1"/>
</dbReference>
<dbReference type="FunFam" id="3.30.1300.10:FF:000001">
    <property type="entry name" value="Pantothenate synthetase"/>
    <property type="match status" value="1"/>
</dbReference>
<sequence>MSVLSAAKKVFYLPIMIGEWDMATIVETVAAMRVLVAEARQAGKSIGFVPTMGALHAGHLALMQQAKKNCDIVVVSIFVNPTQFGPNEDFTAYPRTWAEDLAVCRSAGVDAVFHPPARELYPDGWGTWVEVTGVTDKLCGRSRPTHFRGVATVVTKLFNIVQPDQAFFGQKDAQQVIVLRKMVRDLNMVPEIVMVPIVRDEDGLAKSSRNAYLSSEQRQAALVLSQGLAKAREMAAAGEQEPAAIREAVLSHIQSAPQANVDYVELYSFPDLAEIAVLNQDVLLAVAVRFGATRLIDNIILTPSRT</sequence>
<dbReference type="InterPro" id="IPR014729">
    <property type="entry name" value="Rossmann-like_a/b/a_fold"/>
</dbReference>
<feature type="binding site" evidence="8">
    <location>
        <begin position="52"/>
        <end position="59"/>
    </location>
    <ligand>
        <name>ATP</name>
        <dbReference type="ChEBI" id="CHEBI:30616"/>
    </ligand>
</feature>
<feature type="binding site" evidence="8">
    <location>
        <position position="175"/>
    </location>
    <ligand>
        <name>(R)-pantoate</name>
        <dbReference type="ChEBI" id="CHEBI:15980"/>
    </ligand>
</feature>
<accession>A0A517DYT1</accession>
<feature type="binding site" evidence="8">
    <location>
        <position position="83"/>
    </location>
    <ligand>
        <name>beta-alanine</name>
        <dbReference type="ChEBI" id="CHEBI:57966"/>
    </ligand>
</feature>
<evidence type="ECO:0000256" key="5">
    <source>
        <dbReference type="ARBA" id="ARBA00022741"/>
    </source>
</evidence>
<comment type="similarity">
    <text evidence="2 8">Belongs to the pantothenate synthetase family.</text>
</comment>
<keyword evidence="5 8" id="KW-0547">Nucleotide-binding</keyword>
<name>A0A517DYT1_9FIRM</name>
<feature type="binding site" evidence="8">
    <location>
        <position position="198"/>
    </location>
    <ligand>
        <name>ATP</name>
        <dbReference type="ChEBI" id="CHEBI:30616"/>
    </ligand>
</feature>
<evidence type="ECO:0000256" key="4">
    <source>
        <dbReference type="ARBA" id="ARBA00022655"/>
    </source>
</evidence>
<evidence type="ECO:0000313" key="9">
    <source>
        <dbReference type="EMBL" id="QDR82503.1"/>
    </source>
</evidence>
<feature type="binding site" evidence="8">
    <location>
        <position position="83"/>
    </location>
    <ligand>
        <name>(R)-pantoate</name>
        <dbReference type="ChEBI" id="CHEBI:15980"/>
    </ligand>
</feature>
<dbReference type="AlphaFoldDB" id="A0A517DYT1"/>
<dbReference type="KEGG" id="sted:SPTER_39310"/>
<protein>
    <recommendedName>
        <fullName evidence="8">Pantothenate synthetase</fullName>
        <shortName evidence="8">PS</shortName>
        <ecNumber evidence="8">6.3.2.1</ecNumber>
    </recommendedName>
    <alternativeName>
        <fullName evidence="8">Pantoate--beta-alanine ligase</fullName>
    </alternativeName>
    <alternativeName>
        <fullName evidence="8">Pantoate-activating enzyme</fullName>
    </alternativeName>
</protein>
<reference evidence="9 10" key="1">
    <citation type="submission" date="2019-02" db="EMBL/GenBank/DDBJ databases">
        <title>Closed genome of Sporomusa termitida DSM 4440.</title>
        <authorList>
            <person name="Poehlein A."/>
            <person name="Daniel R."/>
        </authorList>
    </citation>
    <scope>NUCLEOTIDE SEQUENCE [LARGE SCALE GENOMIC DNA]</scope>
    <source>
        <strain evidence="9 10">DSM 4440</strain>
    </source>
</reference>
<dbReference type="Gene3D" id="3.30.1300.10">
    <property type="entry name" value="Pantoate-beta-alanine ligase, C-terminal domain"/>
    <property type="match status" value="1"/>
</dbReference>
<dbReference type="InterPro" id="IPR003721">
    <property type="entry name" value="Pantoate_ligase"/>
</dbReference>
<keyword evidence="8" id="KW-0963">Cytoplasm</keyword>
<dbReference type="GO" id="GO:0005524">
    <property type="term" value="F:ATP binding"/>
    <property type="evidence" value="ECO:0007669"/>
    <property type="project" value="UniProtKB-KW"/>
</dbReference>
<dbReference type="GO" id="GO:0005829">
    <property type="term" value="C:cytosol"/>
    <property type="evidence" value="ECO:0007669"/>
    <property type="project" value="TreeGrafter"/>
</dbReference>
<feature type="binding site" evidence="8">
    <location>
        <begin position="206"/>
        <end position="209"/>
    </location>
    <ligand>
        <name>ATP</name>
        <dbReference type="ChEBI" id="CHEBI:30616"/>
    </ligand>
</feature>
<dbReference type="NCBIfam" id="TIGR00125">
    <property type="entry name" value="cyt_tran_rel"/>
    <property type="match status" value="1"/>
</dbReference>
<feature type="binding site" evidence="8">
    <location>
        <begin position="169"/>
        <end position="172"/>
    </location>
    <ligand>
        <name>ATP</name>
        <dbReference type="ChEBI" id="CHEBI:30616"/>
    </ligand>
</feature>
<comment type="subcellular location">
    <subcellularLocation>
        <location evidence="8">Cytoplasm</location>
    </subcellularLocation>
</comment>
<organism evidence="9 10">
    <name type="scientific">Sporomusa termitida</name>
    <dbReference type="NCBI Taxonomy" id="2377"/>
    <lineage>
        <taxon>Bacteria</taxon>
        <taxon>Bacillati</taxon>
        <taxon>Bacillota</taxon>
        <taxon>Negativicutes</taxon>
        <taxon>Selenomonadales</taxon>
        <taxon>Sporomusaceae</taxon>
        <taxon>Sporomusa</taxon>
    </lineage>
</organism>
<comment type="subunit">
    <text evidence="8">Homodimer.</text>
</comment>
<evidence type="ECO:0000256" key="8">
    <source>
        <dbReference type="HAMAP-Rule" id="MF_00158"/>
    </source>
</evidence>
<dbReference type="CDD" id="cd00560">
    <property type="entry name" value="PanC"/>
    <property type="match status" value="1"/>
</dbReference>
<dbReference type="InterPro" id="IPR042176">
    <property type="entry name" value="Pantoate_ligase_C"/>
</dbReference>
<dbReference type="GO" id="GO:0004592">
    <property type="term" value="F:pantoate-beta-alanine ligase activity"/>
    <property type="evidence" value="ECO:0007669"/>
    <property type="project" value="UniProtKB-UniRule"/>
</dbReference>
<dbReference type="PANTHER" id="PTHR21299:SF1">
    <property type="entry name" value="PANTOATE--BETA-ALANINE LIGASE"/>
    <property type="match status" value="1"/>
</dbReference>
<dbReference type="InterPro" id="IPR004821">
    <property type="entry name" value="Cyt_trans-like"/>
</dbReference>
<keyword evidence="3 8" id="KW-0436">Ligase</keyword>
<dbReference type="PANTHER" id="PTHR21299">
    <property type="entry name" value="CYTIDYLATE KINASE/PANTOATE-BETA-ALANINE LIGASE"/>
    <property type="match status" value="1"/>
</dbReference>
<feature type="active site" description="Proton donor" evidence="8">
    <location>
        <position position="59"/>
    </location>
</feature>
<evidence type="ECO:0000256" key="6">
    <source>
        <dbReference type="ARBA" id="ARBA00022840"/>
    </source>
</evidence>
<comment type="catalytic activity">
    <reaction evidence="7 8">
        <text>(R)-pantoate + beta-alanine + ATP = (R)-pantothenate + AMP + diphosphate + H(+)</text>
        <dbReference type="Rhea" id="RHEA:10912"/>
        <dbReference type="ChEBI" id="CHEBI:15378"/>
        <dbReference type="ChEBI" id="CHEBI:15980"/>
        <dbReference type="ChEBI" id="CHEBI:29032"/>
        <dbReference type="ChEBI" id="CHEBI:30616"/>
        <dbReference type="ChEBI" id="CHEBI:33019"/>
        <dbReference type="ChEBI" id="CHEBI:57966"/>
        <dbReference type="ChEBI" id="CHEBI:456215"/>
        <dbReference type="EC" id="6.3.2.1"/>
    </reaction>
</comment>
<keyword evidence="6 8" id="KW-0067">ATP-binding</keyword>
<comment type="function">
    <text evidence="8">Catalyzes the condensation of pantoate with beta-alanine in an ATP-dependent reaction via a pantoyl-adenylate intermediate.</text>
</comment>
<evidence type="ECO:0000256" key="2">
    <source>
        <dbReference type="ARBA" id="ARBA00009256"/>
    </source>
</evidence>
<keyword evidence="10" id="KW-1185">Reference proteome</keyword>
<comment type="miscellaneous">
    <text evidence="8">The reaction proceeds by a bi uni uni bi ping pong mechanism.</text>
</comment>
<dbReference type="Gene3D" id="3.40.50.620">
    <property type="entry name" value="HUPs"/>
    <property type="match status" value="1"/>
</dbReference>
<dbReference type="Pfam" id="PF02569">
    <property type="entry name" value="Pantoate_ligase"/>
    <property type="match status" value="1"/>
</dbReference>
<dbReference type="GO" id="GO:0015940">
    <property type="term" value="P:pantothenate biosynthetic process"/>
    <property type="evidence" value="ECO:0007669"/>
    <property type="project" value="UniProtKB-UniRule"/>
</dbReference>
<evidence type="ECO:0000256" key="1">
    <source>
        <dbReference type="ARBA" id="ARBA00004990"/>
    </source>
</evidence>
<evidence type="ECO:0000256" key="3">
    <source>
        <dbReference type="ARBA" id="ARBA00022598"/>
    </source>
</evidence>
<dbReference type="UniPathway" id="UPA00028">
    <property type="reaction ID" value="UER00005"/>
</dbReference>